<proteinExistence type="predicted"/>
<dbReference type="GO" id="GO:0005975">
    <property type="term" value="P:carbohydrate metabolic process"/>
    <property type="evidence" value="ECO:0007669"/>
    <property type="project" value="UniProtKB-ARBA"/>
</dbReference>
<keyword evidence="2" id="KW-0812">Transmembrane</keyword>
<sequence length="740" mass="82460">MRSSARRSRRCSRRPIPNPRLSVARLRWKNCCASVARMNASGSRTFRTARGWRISAGNSPTRPSRSLNIIPEFVMNHCRTSVLRGRLMPVWAFVLTCSLAAVARLTAQVAIVGEGKALAVVVTADRPTAVATYAAEELVYHIKKATGMTLSVIREGDGSSSSQTRIYLGATKAAAVAGIDVPKLAPETFALKTVDNALFIAGGDGAGDPLDVGTFAGTLLGVYEWLERDLGARWLWPGDLGTYVPQSKSVAARKVDAVISPKFFQRNVRGGLTFKATNSELGFTANAAEEYAHAQTVYLRRCRMGKSVRLSYRHAFTDWWAKYGATHPEWFQLVNGKRGPTKPGGSYSMCVSNPEFQKEVVRLWWEARQKSGATAGGSFLNAVENGIMGLCECENCRALDGPEPGDFLKHYSPKSKMMGSRYVTDRYVRFWLAVQKEAEKYDPTVTVVAYNYFNYFYRPSPGLKLNDRFLIGSYPSSGWFPRSTEEQVWFKDQWRGWQATGARLFSRGNYCLDGYNMPLIFAHQFVDEFHSQLESGMVATDYDALTGQWSTQGPNIYVLMRLHTKPEASADDLLAEYYSAFGAAAPLVKKYFDYWETYALENRERINQAFIDLDASRWRSWAIAAHVVFPPETFEHAGSILAEAAAAVQSDEEAGARVGFLKNGLTHARLSARAAALLTVADPGATVERGYQALRDLITFRQAHEREWLGNFNHSAWIEEASWRLPGQTKPLTQTETNKL</sequence>
<dbReference type="EMBL" id="CP023344">
    <property type="protein sequence ID" value="ATC65814.1"/>
    <property type="molecule type" value="Genomic_DNA"/>
</dbReference>
<accession>A0A290QBB7</accession>
<organism evidence="3 4">
    <name type="scientific">Nibricoccus aquaticus</name>
    <dbReference type="NCBI Taxonomy" id="2576891"/>
    <lineage>
        <taxon>Bacteria</taxon>
        <taxon>Pseudomonadati</taxon>
        <taxon>Verrucomicrobiota</taxon>
        <taxon>Opitutia</taxon>
        <taxon>Opitutales</taxon>
        <taxon>Opitutaceae</taxon>
        <taxon>Nibricoccus</taxon>
    </lineage>
</organism>
<dbReference type="Gene3D" id="3.30.379.10">
    <property type="entry name" value="Chitobiase/beta-hexosaminidase domain 2-like"/>
    <property type="match status" value="1"/>
</dbReference>
<dbReference type="SUPFAM" id="SSF55545">
    <property type="entry name" value="beta-N-acetylhexosaminidase-like domain"/>
    <property type="match status" value="1"/>
</dbReference>
<dbReference type="Pfam" id="PF16126">
    <property type="entry name" value="DUF4838"/>
    <property type="match status" value="1"/>
</dbReference>
<dbReference type="PANTHER" id="PTHR47406">
    <property type="entry name" value="COAGULATION FACTOR 5/8 TYPE, C-TERMINAL"/>
    <property type="match status" value="1"/>
</dbReference>
<dbReference type="GO" id="GO:0016787">
    <property type="term" value="F:hydrolase activity"/>
    <property type="evidence" value="ECO:0007669"/>
    <property type="project" value="UniProtKB-KW"/>
</dbReference>
<dbReference type="KEGG" id="vbh:CMV30_18700"/>
<evidence type="ECO:0000256" key="1">
    <source>
        <dbReference type="ARBA" id="ARBA00022801"/>
    </source>
</evidence>
<gene>
    <name evidence="3" type="ORF">CMV30_18700</name>
</gene>
<evidence type="ECO:0008006" key="5">
    <source>
        <dbReference type="Google" id="ProtNLM"/>
    </source>
</evidence>
<protein>
    <recommendedName>
        <fullName evidence="5">Alpha glucuronidase N-terminal domain-containing protein</fullName>
    </recommendedName>
</protein>
<feature type="transmembrane region" description="Helical" evidence="2">
    <location>
        <begin position="87"/>
        <end position="107"/>
    </location>
</feature>
<evidence type="ECO:0000313" key="3">
    <source>
        <dbReference type="EMBL" id="ATC65814.1"/>
    </source>
</evidence>
<name>A0A290QBB7_9BACT</name>
<keyword evidence="4" id="KW-1185">Reference proteome</keyword>
<dbReference type="InterPro" id="IPR032287">
    <property type="entry name" value="DUF4838"/>
</dbReference>
<dbReference type="OrthoDB" id="8038899at2"/>
<evidence type="ECO:0000256" key="2">
    <source>
        <dbReference type="SAM" id="Phobius"/>
    </source>
</evidence>
<evidence type="ECO:0000313" key="4">
    <source>
        <dbReference type="Proteomes" id="UP000217265"/>
    </source>
</evidence>
<keyword evidence="2" id="KW-1133">Transmembrane helix</keyword>
<dbReference type="AlphaFoldDB" id="A0A290QBB7"/>
<dbReference type="InterPro" id="IPR029018">
    <property type="entry name" value="Hex-like_dom2"/>
</dbReference>
<keyword evidence="1" id="KW-0378">Hydrolase</keyword>
<dbReference type="Proteomes" id="UP000217265">
    <property type="component" value="Chromosome"/>
</dbReference>
<reference evidence="3 4" key="1">
    <citation type="submission" date="2017-09" db="EMBL/GenBank/DDBJ databases">
        <title>Complete genome sequence of Verrucomicrobial strain HZ-65, isolated from freshwater.</title>
        <authorList>
            <person name="Choi A."/>
        </authorList>
    </citation>
    <scope>NUCLEOTIDE SEQUENCE [LARGE SCALE GENOMIC DNA]</scope>
    <source>
        <strain evidence="3 4">HZ-65</strain>
    </source>
</reference>
<keyword evidence="2" id="KW-0472">Membrane</keyword>
<dbReference type="PANTHER" id="PTHR47406:SF2">
    <property type="entry name" value="ALPHA GLUCURONIDASE N-TERMINAL DOMAIN-CONTAINING PROTEIN"/>
    <property type="match status" value="1"/>
</dbReference>